<dbReference type="GO" id="GO:0055085">
    <property type="term" value="P:transmembrane transport"/>
    <property type="evidence" value="ECO:0007669"/>
    <property type="project" value="InterPro"/>
</dbReference>
<protein>
    <recommendedName>
        <fullName evidence="4 12">sn-glycerol-3-phosphate transport system permease protein UgpE</fullName>
    </recommendedName>
</protein>
<feature type="domain" description="ABC transmembrane type-1" evidence="13">
    <location>
        <begin position="78"/>
        <end position="269"/>
    </location>
</feature>
<name>A0AAW4FNQ8_9HYPH</name>
<dbReference type="PROSITE" id="PS50928">
    <property type="entry name" value="ABC_TM1"/>
    <property type="match status" value="1"/>
</dbReference>
<dbReference type="GO" id="GO:0005886">
    <property type="term" value="C:plasma membrane"/>
    <property type="evidence" value="ECO:0007669"/>
    <property type="project" value="UniProtKB-SubCell"/>
</dbReference>
<keyword evidence="12" id="KW-0997">Cell inner membrane</keyword>
<keyword evidence="5 11" id="KW-0813">Transport</keyword>
<keyword evidence="15" id="KW-1185">Reference proteome</keyword>
<keyword evidence="7 11" id="KW-0812">Transmembrane</keyword>
<evidence type="ECO:0000256" key="2">
    <source>
        <dbReference type="ARBA" id="ARBA00009306"/>
    </source>
</evidence>
<dbReference type="Pfam" id="PF00528">
    <property type="entry name" value="BPD_transp_1"/>
    <property type="match status" value="1"/>
</dbReference>
<evidence type="ECO:0000256" key="3">
    <source>
        <dbReference type="ARBA" id="ARBA00011557"/>
    </source>
</evidence>
<evidence type="ECO:0000256" key="6">
    <source>
        <dbReference type="ARBA" id="ARBA00022475"/>
    </source>
</evidence>
<feature type="transmembrane region" description="Helical" evidence="11">
    <location>
        <begin position="146"/>
        <end position="167"/>
    </location>
</feature>
<evidence type="ECO:0000256" key="7">
    <source>
        <dbReference type="ARBA" id="ARBA00022692"/>
    </source>
</evidence>
<organism evidence="14 15">
    <name type="scientific">Ensifer canadensis</name>
    <dbReference type="NCBI Taxonomy" id="555315"/>
    <lineage>
        <taxon>Bacteria</taxon>
        <taxon>Pseudomonadati</taxon>
        <taxon>Pseudomonadota</taxon>
        <taxon>Alphaproteobacteria</taxon>
        <taxon>Hyphomicrobiales</taxon>
        <taxon>Rhizobiaceae</taxon>
        <taxon>Sinorhizobium/Ensifer group</taxon>
        <taxon>Ensifer</taxon>
    </lineage>
</organism>
<evidence type="ECO:0000256" key="11">
    <source>
        <dbReference type="RuleBase" id="RU363032"/>
    </source>
</evidence>
<keyword evidence="8 11" id="KW-1133">Transmembrane helix</keyword>
<dbReference type="PANTHER" id="PTHR43744">
    <property type="entry name" value="ABC TRANSPORTER PERMEASE PROTEIN MG189-RELATED-RELATED"/>
    <property type="match status" value="1"/>
</dbReference>
<reference evidence="14 15" key="1">
    <citation type="submission" date="2020-01" db="EMBL/GenBank/DDBJ databases">
        <title>Draft genome assembly of Ensifer adhaerens T173.</title>
        <authorList>
            <person name="Craig J.E."/>
            <person name="Stinchcombe J.R."/>
        </authorList>
    </citation>
    <scope>NUCLEOTIDE SEQUENCE [LARGE SCALE GENOMIC DNA]</scope>
    <source>
        <strain evidence="14 15">T173</strain>
    </source>
</reference>
<feature type="transmembrane region" description="Helical" evidence="11">
    <location>
        <begin position="248"/>
        <end position="269"/>
    </location>
</feature>
<proteinExistence type="inferred from homology"/>
<dbReference type="InterPro" id="IPR035906">
    <property type="entry name" value="MetI-like_sf"/>
</dbReference>
<evidence type="ECO:0000313" key="14">
    <source>
        <dbReference type="EMBL" id="MBM3092840.1"/>
    </source>
</evidence>
<comment type="subcellular location">
    <subcellularLocation>
        <location evidence="12">Cell inner membrane</location>
        <topology evidence="12">Multi-pass membrane protein</topology>
    </subcellularLocation>
    <subcellularLocation>
        <location evidence="1 11">Cell membrane</location>
        <topology evidence="1 11">Multi-pass membrane protein</topology>
    </subcellularLocation>
</comment>
<accession>A0AAW4FNQ8</accession>
<feature type="transmembrane region" description="Helical" evidence="11">
    <location>
        <begin position="77"/>
        <end position="102"/>
    </location>
</feature>
<dbReference type="PANTHER" id="PTHR43744:SF8">
    <property type="entry name" value="SN-GLYCEROL-3-PHOSPHATE TRANSPORT SYSTEM PERMEASE PROTEIN UGPE"/>
    <property type="match status" value="1"/>
</dbReference>
<comment type="similarity">
    <text evidence="2 11">Belongs to the binding-protein-dependent transport system permease family.</text>
</comment>
<sequence>MSTDQTTYRPEALTGNRTLLTIAIVLSVVMMAPVAWLVGLSVKDNKELMLGTESVFQLPYTLVNYVNIIHSSQAFGWFFNSVVVAIGQTAGVLILSSLAGYAFARLEFPFRKTIFVIVLFGLAVPEQAVIIARHQMVNWFGLHNSYIGLMLPGMSSAFGVFLMTQFFKAIPKEIDEAALLDNASSLRIFWKVLLPLTLPAQATLGIFTFLHAWNDYWWPLISATRKEMFTLTIGIASSQTNFAQSEGLGFLSAQAVFASLPVLIVYVIFQRHIVTAVSSGAVK</sequence>
<evidence type="ECO:0000313" key="15">
    <source>
        <dbReference type="Proteomes" id="UP000744980"/>
    </source>
</evidence>
<evidence type="ECO:0000256" key="9">
    <source>
        <dbReference type="ARBA" id="ARBA00023136"/>
    </source>
</evidence>
<keyword evidence="9 11" id="KW-0472">Membrane</keyword>
<feature type="transmembrane region" description="Helical" evidence="11">
    <location>
        <begin position="188"/>
        <end position="210"/>
    </location>
</feature>
<evidence type="ECO:0000256" key="10">
    <source>
        <dbReference type="ARBA" id="ARBA00037054"/>
    </source>
</evidence>
<keyword evidence="6 12" id="KW-1003">Cell membrane</keyword>
<evidence type="ECO:0000256" key="8">
    <source>
        <dbReference type="ARBA" id="ARBA00022989"/>
    </source>
</evidence>
<evidence type="ECO:0000259" key="13">
    <source>
        <dbReference type="PROSITE" id="PS50928"/>
    </source>
</evidence>
<evidence type="ECO:0000256" key="4">
    <source>
        <dbReference type="ARBA" id="ARBA00020515"/>
    </source>
</evidence>
<comment type="caution">
    <text evidence="14">The sequence shown here is derived from an EMBL/GenBank/DDBJ whole genome shotgun (WGS) entry which is preliminary data.</text>
</comment>
<dbReference type="AlphaFoldDB" id="A0AAW4FNQ8"/>
<dbReference type="Gene3D" id="1.10.3720.10">
    <property type="entry name" value="MetI-like"/>
    <property type="match status" value="1"/>
</dbReference>
<evidence type="ECO:0000256" key="12">
    <source>
        <dbReference type="RuleBase" id="RU363056"/>
    </source>
</evidence>
<feature type="transmembrane region" description="Helical" evidence="11">
    <location>
        <begin position="114"/>
        <end position="134"/>
    </location>
</feature>
<comment type="function">
    <text evidence="10 12">Part of the ABC transporter complex UgpBAEC involved in sn-glycerol-3-phosphate (G3P) import. Probably responsible for the translocation of the substrate across the membrane.</text>
</comment>
<evidence type="ECO:0000256" key="1">
    <source>
        <dbReference type="ARBA" id="ARBA00004651"/>
    </source>
</evidence>
<dbReference type="CDD" id="cd06261">
    <property type="entry name" value="TM_PBP2"/>
    <property type="match status" value="1"/>
</dbReference>
<dbReference type="SUPFAM" id="SSF161098">
    <property type="entry name" value="MetI-like"/>
    <property type="match status" value="1"/>
</dbReference>
<comment type="subunit">
    <text evidence="3 12">The complex is composed of two ATP-binding proteins (UgpC), two transmembrane proteins (UgpA and UgpE) and a solute-binding protein (UgpB).</text>
</comment>
<dbReference type="RefSeq" id="WP_057221680.1">
    <property type="nucleotide sequence ID" value="NZ_CP083373.1"/>
</dbReference>
<dbReference type="InterPro" id="IPR000515">
    <property type="entry name" value="MetI-like"/>
</dbReference>
<dbReference type="EMBL" id="WXFA01000011">
    <property type="protein sequence ID" value="MBM3092840.1"/>
    <property type="molecule type" value="Genomic_DNA"/>
</dbReference>
<feature type="transmembrane region" description="Helical" evidence="11">
    <location>
        <begin position="19"/>
        <end position="39"/>
    </location>
</feature>
<evidence type="ECO:0000256" key="5">
    <source>
        <dbReference type="ARBA" id="ARBA00022448"/>
    </source>
</evidence>
<dbReference type="Proteomes" id="UP000744980">
    <property type="component" value="Unassembled WGS sequence"/>
</dbReference>
<gene>
    <name evidence="12" type="primary">ugpE</name>
    <name evidence="14" type="ORF">GFB56_18815</name>
</gene>